<protein>
    <submittedName>
        <fullName evidence="2">NADP-dependent oxidoreductase</fullName>
    </submittedName>
</protein>
<dbReference type="SMART" id="SM00829">
    <property type="entry name" value="PKS_ER"/>
    <property type="match status" value="1"/>
</dbReference>
<dbReference type="Proteomes" id="UP000535020">
    <property type="component" value="Unassembled WGS sequence"/>
</dbReference>
<dbReference type="PANTHER" id="PTHR11695">
    <property type="entry name" value="ALCOHOL DEHYDROGENASE RELATED"/>
    <property type="match status" value="1"/>
</dbReference>
<gene>
    <name evidence="2" type="ORF">HZF10_17135</name>
</gene>
<dbReference type="InterPro" id="IPR013154">
    <property type="entry name" value="ADH-like_N"/>
</dbReference>
<dbReference type="Gene3D" id="3.90.180.10">
    <property type="entry name" value="Medium-chain alcohol dehydrogenases, catalytic domain"/>
    <property type="match status" value="1"/>
</dbReference>
<dbReference type="EMBL" id="JACBJI010000010">
    <property type="protein sequence ID" value="NYA72657.1"/>
    <property type="molecule type" value="Genomic_DNA"/>
</dbReference>
<dbReference type="InterPro" id="IPR036291">
    <property type="entry name" value="NAD(P)-bd_dom_sf"/>
</dbReference>
<feature type="domain" description="Enoyl reductase (ER)" evidence="1">
    <location>
        <begin position="11"/>
        <end position="310"/>
    </location>
</feature>
<dbReference type="PANTHER" id="PTHR11695:SF294">
    <property type="entry name" value="RETICULON-4-INTERACTING PROTEIN 1, MITOCHONDRIAL"/>
    <property type="match status" value="1"/>
</dbReference>
<keyword evidence="3" id="KW-1185">Reference proteome</keyword>
<sequence length="312" mass="33603">MSRAYLLFEPGPISNLKLTEVDKPQPLANEILIATKAISINPVDAKSRAGKGIFGRFKDELPLILGWDVSGIVESVGADVTQFKPGDEVFGMVNFPGLGKAYADHVVAPADQIALKPKNISFEKAAAATLAPLTALQILEPNVKPGDKVIIQAAAGGVGHFAVQIAKILGNEVTAITSTKNIDFVKSLGADHVIDYHQTPYEDARGFDFALDTLSGENLKKLSDTVSDGGIIYTLPSGANNEDLSENLKKRNVTLGFHMVHSDGEGMEQIADWLDSNQLKVEISQVYDFEDLPKAHESVESGRTRGKIVVRL</sequence>
<organism evidence="2 3">
    <name type="scientific">Flavobacterium agri</name>
    <dbReference type="NCBI Taxonomy" id="2743471"/>
    <lineage>
        <taxon>Bacteria</taxon>
        <taxon>Pseudomonadati</taxon>
        <taxon>Bacteroidota</taxon>
        <taxon>Flavobacteriia</taxon>
        <taxon>Flavobacteriales</taxon>
        <taxon>Flavobacteriaceae</taxon>
        <taxon>Flavobacterium</taxon>
    </lineage>
</organism>
<evidence type="ECO:0000259" key="1">
    <source>
        <dbReference type="SMART" id="SM00829"/>
    </source>
</evidence>
<dbReference type="InterPro" id="IPR011032">
    <property type="entry name" value="GroES-like_sf"/>
</dbReference>
<accession>A0A7Y8Y509</accession>
<dbReference type="CDD" id="cd05289">
    <property type="entry name" value="MDR_like_2"/>
    <property type="match status" value="1"/>
</dbReference>
<name>A0A7Y8Y509_9FLAO</name>
<dbReference type="Pfam" id="PF13602">
    <property type="entry name" value="ADH_zinc_N_2"/>
    <property type="match status" value="1"/>
</dbReference>
<dbReference type="InterPro" id="IPR020843">
    <property type="entry name" value="ER"/>
</dbReference>
<reference evidence="2 3" key="1">
    <citation type="submission" date="2020-07" db="EMBL/GenBank/DDBJ databases">
        <authorList>
            <person name="Sun Q."/>
        </authorList>
    </citation>
    <scope>NUCLEOTIDE SEQUENCE [LARGE SCALE GENOMIC DNA]</scope>
    <source>
        <strain evidence="2 3">MAH-1</strain>
    </source>
</reference>
<dbReference type="SUPFAM" id="SSF51735">
    <property type="entry name" value="NAD(P)-binding Rossmann-fold domains"/>
    <property type="match status" value="1"/>
</dbReference>
<dbReference type="GO" id="GO:0016491">
    <property type="term" value="F:oxidoreductase activity"/>
    <property type="evidence" value="ECO:0007669"/>
    <property type="project" value="InterPro"/>
</dbReference>
<dbReference type="RefSeq" id="WP_176007467.1">
    <property type="nucleotide sequence ID" value="NZ_JABWMI010000022.1"/>
</dbReference>
<proteinExistence type="predicted"/>
<evidence type="ECO:0000313" key="2">
    <source>
        <dbReference type="EMBL" id="NYA72657.1"/>
    </source>
</evidence>
<dbReference type="SUPFAM" id="SSF50129">
    <property type="entry name" value="GroES-like"/>
    <property type="match status" value="1"/>
</dbReference>
<dbReference type="Pfam" id="PF08240">
    <property type="entry name" value="ADH_N"/>
    <property type="match status" value="1"/>
</dbReference>
<comment type="caution">
    <text evidence="2">The sequence shown here is derived from an EMBL/GenBank/DDBJ whole genome shotgun (WGS) entry which is preliminary data.</text>
</comment>
<dbReference type="AlphaFoldDB" id="A0A7Y8Y509"/>
<dbReference type="Gene3D" id="3.40.50.720">
    <property type="entry name" value="NAD(P)-binding Rossmann-like Domain"/>
    <property type="match status" value="1"/>
</dbReference>
<evidence type="ECO:0000313" key="3">
    <source>
        <dbReference type="Proteomes" id="UP000535020"/>
    </source>
</evidence>
<dbReference type="InterPro" id="IPR050700">
    <property type="entry name" value="YIM1/Zinc_Alcohol_DH_Fams"/>
</dbReference>